<sequence length="240" mass="26518">MAPRTRQSQRRRQVLSRERIVEAAIELLDAAGEGALTVRTLTERLSTGSGAIYHHVGTRQELLESAIDTVVSAALDAVPTPARDREGAPEDEIRAVALGLFDAATRHPWLAAQLAAQITRNPWGPVTLQVFERIGRPMRALGVPEHDWFAASSTLVHYILGATTQNTQHADAAPVGDRAEFLDATARAWQDLDPGDYPFVRAVAGQMREHDDRRQFRTGIDTVLKGITATHRPRRRQART</sequence>
<organism evidence="6 7">
    <name type="scientific">Amycolatopsis endophytica</name>
    <dbReference type="NCBI Taxonomy" id="860233"/>
    <lineage>
        <taxon>Bacteria</taxon>
        <taxon>Bacillati</taxon>
        <taxon>Actinomycetota</taxon>
        <taxon>Actinomycetes</taxon>
        <taxon>Pseudonocardiales</taxon>
        <taxon>Pseudonocardiaceae</taxon>
        <taxon>Amycolatopsis</taxon>
    </lineage>
</organism>
<evidence type="ECO:0000256" key="1">
    <source>
        <dbReference type="ARBA" id="ARBA00023015"/>
    </source>
</evidence>
<gene>
    <name evidence="6" type="ORF">HNR02_002137</name>
</gene>
<dbReference type="Proteomes" id="UP000549616">
    <property type="component" value="Unassembled WGS sequence"/>
</dbReference>
<feature type="DNA-binding region" description="H-T-H motif" evidence="4">
    <location>
        <begin position="37"/>
        <end position="56"/>
    </location>
</feature>
<evidence type="ECO:0000256" key="2">
    <source>
        <dbReference type="ARBA" id="ARBA00023125"/>
    </source>
</evidence>
<evidence type="ECO:0000313" key="7">
    <source>
        <dbReference type="Proteomes" id="UP000549616"/>
    </source>
</evidence>
<dbReference type="InterPro" id="IPR050109">
    <property type="entry name" value="HTH-type_TetR-like_transc_reg"/>
</dbReference>
<evidence type="ECO:0000256" key="4">
    <source>
        <dbReference type="PROSITE-ProRule" id="PRU00335"/>
    </source>
</evidence>
<dbReference type="RefSeq" id="WP_179772996.1">
    <property type="nucleotide sequence ID" value="NZ_JACCFK010000001.1"/>
</dbReference>
<dbReference type="Gene3D" id="1.10.10.60">
    <property type="entry name" value="Homeodomain-like"/>
    <property type="match status" value="1"/>
</dbReference>
<comment type="caution">
    <text evidence="6">The sequence shown here is derived from an EMBL/GenBank/DDBJ whole genome shotgun (WGS) entry which is preliminary data.</text>
</comment>
<keyword evidence="2 4" id="KW-0238">DNA-binding</keyword>
<dbReference type="SUPFAM" id="SSF46689">
    <property type="entry name" value="Homeodomain-like"/>
    <property type="match status" value="1"/>
</dbReference>
<protein>
    <submittedName>
        <fullName evidence="6">AcrR family transcriptional regulator</fullName>
    </submittedName>
</protein>
<dbReference type="GO" id="GO:0000976">
    <property type="term" value="F:transcription cis-regulatory region binding"/>
    <property type="evidence" value="ECO:0007669"/>
    <property type="project" value="TreeGrafter"/>
</dbReference>
<accession>A0A853B1V9</accession>
<dbReference type="Gene3D" id="1.10.357.10">
    <property type="entry name" value="Tetracycline Repressor, domain 2"/>
    <property type="match status" value="1"/>
</dbReference>
<dbReference type="PANTHER" id="PTHR30055">
    <property type="entry name" value="HTH-TYPE TRANSCRIPTIONAL REGULATOR RUTR"/>
    <property type="match status" value="1"/>
</dbReference>
<name>A0A853B1V9_9PSEU</name>
<keyword evidence="7" id="KW-1185">Reference proteome</keyword>
<dbReference type="InterPro" id="IPR001647">
    <property type="entry name" value="HTH_TetR"/>
</dbReference>
<evidence type="ECO:0000256" key="3">
    <source>
        <dbReference type="ARBA" id="ARBA00023163"/>
    </source>
</evidence>
<evidence type="ECO:0000313" key="6">
    <source>
        <dbReference type="EMBL" id="NYI88814.1"/>
    </source>
</evidence>
<reference evidence="6 7" key="1">
    <citation type="submission" date="2020-07" db="EMBL/GenBank/DDBJ databases">
        <title>Sequencing the genomes of 1000 actinobacteria strains.</title>
        <authorList>
            <person name="Klenk H.-P."/>
        </authorList>
    </citation>
    <scope>NUCLEOTIDE SEQUENCE [LARGE SCALE GENOMIC DNA]</scope>
    <source>
        <strain evidence="6 7">DSM 104006</strain>
    </source>
</reference>
<dbReference type="PROSITE" id="PS50977">
    <property type="entry name" value="HTH_TETR_2"/>
    <property type="match status" value="1"/>
</dbReference>
<dbReference type="AlphaFoldDB" id="A0A853B1V9"/>
<dbReference type="InterPro" id="IPR004111">
    <property type="entry name" value="Repressor_TetR_C"/>
</dbReference>
<dbReference type="InterPro" id="IPR009057">
    <property type="entry name" value="Homeodomain-like_sf"/>
</dbReference>
<feature type="domain" description="HTH tetR-type" evidence="5">
    <location>
        <begin position="14"/>
        <end position="74"/>
    </location>
</feature>
<dbReference type="GO" id="GO:0045892">
    <property type="term" value="P:negative regulation of DNA-templated transcription"/>
    <property type="evidence" value="ECO:0007669"/>
    <property type="project" value="InterPro"/>
</dbReference>
<dbReference type="Pfam" id="PF00440">
    <property type="entry name" value="TetR_N"/>
    <property type="match status" value="1"/>
</dbReference>
<dbReference type="EMBL" id="JACCFK010000001">
    <property type="protein sequence ID" value="NYI88814.1"/>
    <property type="molecule type" value="Genomic_DNA"/>
</dbReference>
<proteinExistence type="predicted"/>
<keyword evidence="3" id="KW-0804">Transcription</keyword>
<dbReference type="SUPFAM" id="SSF48498">
    <property type="entry name" value="Tetracyclin repressor-like, C-terminal domain"/>
    <property type="match status" value="1"/>
</dbReference>
<dbReference type="GO" id="GO:0003700">
    <property type="term" value="F:DNA-binding transcription factor activity"/>
    <property type="evidence" value="ECO:0007669"/>
    <property type="project" value="TreeGrafter"/>
</dbReference>
<dbReference type="PANTHER" id="PTHR30055:SF151">
    <property type="entry name" value="TRANSCRIPTIONAL REGULATORY PROTEIN"/>
    <property type="match status" value="1"/>
</dbReference>
<dbReference type="Pfam" id="PF02909">
    <property type="entry name" value="TetR_C_1"/>
    <property type="match status" value="1"/>
</dbReference>
<dbReference type="InterPro" id="IPR036271">
    <property type="entry name" value="Tet_transcr_reg_TetR-rel_C_sf"/>
</dbReference>
<keyword evidence="1" id="KW-0805">Transcription regulation</keyword>
<evidence type="ECO:0000259" key="5">
    <source>
        <dbReference type="PROSITE" id="PS50977"/>
    </source>
</evidence>